<keyword evidence="2" id="KW-1185">Reference proteome</keyword>
<sequence>MVESQTERQFGEKVRRKPYSIRRRELDVGALIASSRIRPDMTGQVRTSGGMTLISTSAMKAPVGFWYVG</sequence>
<name>A0ABX0JNL2_9PROT</name>
<reference evidence="1 2" key="1">
    <citation type="journal article" date="2020" name="Int. J. Syst. Evol. Microbiol.">
        <title>Novel acetic acid bacteria from cider fermentations: Acetobacter conturbans sp. nov. and Acetobacter fallax sp. nov.</title>
        <authorList>
            <person name="Sombolestani A.S."/>
            <person name="Cleenwerck I."/>
            <person name="Cnockaert M."/>
            <person name="Borremans W."/>
            <person name="Wieme A.D."/>
            <person name="De Vuyst L."/>
            <person name="Vandamme P."/>
        </authorList>
    </citation>
    <scope>NUCLEOTIDE SEQUENCE [LARGE SCALE GENOMIC DNA]</scope>
    <source>
        <strain evidence="1 2">LMG 30640</strain>
    </source>
</reference>
<comment type="caution">
    <text evidence="1">The sequence shown here is derived from an EMBL/GenBank/DDBJ whole genome shotgun (WGS) entry which is preliminary data.</text>
</comment>
<dbReference type="EMBL" id="WOTB01000003">
    <property type="protein sequence ID" value="NHN83647.1"/>
    <property type="molecule type" value="Genomic_DNA"/>
</dbReference>
<dbReference type="Proteomes" id="UP000635278">
    <property type="component" value="Unassembled WGS sequence"/>
</dbReference>
<evidence type="ECO:0000313" key="1">
    <source>
        <dbReference type="EMBL" id="NHN83647.1"/>
    </source>
</evidence>
<gene>
    <name evidence="1" type="ORF">GOB93_03205</name>
</gene>
<evidence type="ECO:0000313" key="2">
    <source>
        <dbReference type="Proteomes" id="UP000635278"/>
    </source>
</evidence>
<proteinExistence type="predicted"/>
<organism evidence="1 2">
    <name type="scientific">Acetobacter musti</name>
    <dbReference type="NCBI Taxonomy" id="864732"/>
    <lineage>
        <taxon>Bacteria</taxon>
        <taxon>Pseudomonadati</taxon>
        <taxon>Pseudomonadota</taxon>
        <taxon>Alphaproteobacteria</taxon>
        <taxon>Acetobacterales</taxon>
        <taxon>Acetobacteraceae</taxon>
        <taxon>Acetobacter</taxon>
    </lineage>
</organism>
<protein>
    <submittedName>
        <fullName evidence="1">Uncharacterized protein</fullName>
    </submittedName>
</protein>
<dbReference type="RefSeq" id="WP_173582087.1">
    <property type="nucleotide sequence ID" value="NZ_WOTB01000003.1"/>
</dbReference>
<accession>A0ABX0JNL2</accession>